<dbReference type="Pfam" id="PF24492">
    <property type="entry name" value="HEAT_ECM29"/>
    <property type="match status" value="1"/>
</dbReference>
<dbReference type="SUPFAM" id="SSF48371">
    <property type="entry name" value="ARM repeat"/>
    <property type="match status" value="2"/>
</dbReference>
<sequence length="1994" mass="231441">MDQQQDTQKTITSLDELKRLELRFMMAEDAKIEQVLQVIFQDILSKFFEQDILEVFSLGATEKIKTLVSICNHINDRVETSQESLKIPIYPILEFITHPDFSNNIHLNKIIQLYLQETLYSFLIKSLQQEPSLKRSCIGMLFKSCMVENITPQFQYKLFFLFIHCMPSLSKEPIDELRKQGFPGILAQNIPKFKEMSNHVLYYYNYISQTKDNMKEKVTKFTQQIISKDRDPCLVKFGGTKMSVNDSLKYLQTNLLQFISLGFTIKEEVEEEKEDQKDDQKRYPEYSYHIIPSLMISTASVINEVNEKAKIILKGFEKHSDIDQSSAEIKSIHSQSDEESVKMATNSGLNAVSVWSDIMKYYLDMTRNSMAQSLARFDEQTKKTIILFSRNLKRNVLEYALKCEVTAKLPQLLTAINDPGQIRHLGLKFIDHMIKHLFTYMSEEISITNAKTIYGLLSKIIARAGFLNEDERSLAYQSLVEVVLKYPKLLELGKKDPLELMDETFNEFQISSDNKSSQNEEVYANWIKSLGRLKFLFENNSQKGFAIVKITERIENIINNHGIDDDYYSMNIFICVDWISFLSTDQEVPFNLLYICIILSNANDLKIKDASSRILQPILNTIEKELKIFSIKNELQESKIEHEEEKVDTYQRSLFVKKSSQYPINSLKAYNISRQLCVESLKIFKLLKSSEEQDSLQPHLESHFLKLFAQENQSYTQNLGASLNILLDYVRFKHSSIQGDSKIFSDIGNYFFLVNILRNTTIREERKTTFDILEILLSTGDYEELKETLLGALEDFGYKDTIDFGVEQHSAICNLTVLLLKHSLDNKLTGSKTYQDCLDIFFKLCNDFNQISDYKYTNLDKIHNFGYCISRLAEKYDLRILGNDNSEYFDDLLAKLIEIVDNKDLEIEFRKTCIDEYLKMLHKNTDLYIDHLAYLREQYIEYDQYELHRSIGASASYLLNKEDLEKYFTEVIGTINSKDSTLIAKRASIVHLAEFIIGSPLLKHCQEELTNFQNIFFKYMFDKKELIQELASNVLTKLYHIGDAETKKKLVQNLSKALGGSQTLTHMQEKEEDFELNLEYKPSTEESKKMKTFKDLCDIAADVGHRELVYQFLNIHRNLTQYKNIRKAAESLHGILLEDEQVRKDLLKMVPKLFLMTYDYNEEIRDTMKEVMSVLVTGKEEKQIILDNFDDVVKELFDAIKNKKEFRKRLAALYALSDVISWQEWAKIKTIFSQLYELSFKGIDDPNDNVKKAAFELMKTLKKIILRNGNIYTCTNTTELKEIYAIVLPMLLEKGILSHIDIVKYYSVVLLYEILETSKEESVIDKLKVRGSREDRQLNYTYNSKQKMREIMAPYLKNIVTLITECISDFETREWNKLENEVVDQKGANSDQVQYLNDMRIKSSKESILYDTLSICKELMSEEVLDDTIPDLIKIIKKGVGLSTRACACNFIIEISIERPELFKLKFAKKVFKSCIDILANAKSCKESLLKIVCRLGGSLFRVMSKSFKTIQDSLDDINSKLLSKVDKYDEMIGFGLEKYWIAYLLIIREAIKNLKDLELTQEKGAIIQQVIPYVFAIKNNTLEDESKREQIKKLGNGIFKDIFENRISIPVEAFEDDILGHIKALLDSSNFMIRANGSAALADLCEHTDDNSLLQKLKDKKIIDLLINKNIGSNYFTDYLGHIRKIISFGVGGITGKYVRANSLLLEKVSKKLVTKLSNQLSKSDLDMKYKKEAALLMSTVGNIIFRLLSLDYDTEEDKKPIRETSKNYFNNLFTLLQGNYESEEAKEEEKEEVKIDSHVKQPDIKNKDIRSVNKQALEFHQLIVEALAYSHDQEQIHQQFELYQKLYFSVSREMRLGILNNLQVLFEIVCNSKTVVRELVEENKTLKIFLLSIVGSTQENLLQLSKILRILVESLSQESEVRVKILENIDEIFASKVKEDKRNKKREQMREEQEVDDSGAIKIASSQHDKLKEENKVLTMIMQNYYLMKNSQ</sequence>
<dbReference type="Proteomes" id="UP001295684">
    <property type="component" value="Unassembled WGS sequence"/>
</dbReference>
<dbReference type="InterPro" id="IPR011989">
    <property type="entry name" value="ARM-like"/>
</dbReference>
<keyword evidence="4" id="KW-1185">Reference proteome</keyword>
<accession>A0AAD1Y0I2</accession>
<evidence type="ECO:0000313" key="3">
    <source>
        <dbReference type="EMBL" id="CAI2382409.1"/>
    </source>
</evidence>
<dbReference type="InterPro" id="IPR016024">
    <property type="entry name" value="ARM-type_fold"/>
</dbReference>
<keyword evidence="1" id="KW-0677">Repeat</keyword>
<comment type="caution">
    <text evidence="3">The sequence shown here is derived from an EMBL/GenBank/DDBJ whole genome shotgun (WGS) entry which is preliminary data.</text>
</comment>
<gene>
    <name evidence="3" type="ORF">ECRASSUSDP1_LOCUS23882</name>
</gene>
<feature type="domain" description="Proteasome adapter and scaffold protein ECM29 HEAT-repeat" evidence="2">
    <location>
        <begin position="1353"/>
        <end position="1483"/>
    </location>
</feature>
<dbReference type="GO" id="GO:0005737">
    <property type="term" value="C:cytoplasm"/>
    <property type="evidence" value="ECO:0007669"/>
    <property type="project" value="TreeGrafter"/>
</dbReference>
<dbReference type="EMBL" id="CAMPGE010024583">
    <property type="protein sequence ID" value="CAI2382409.1"/>
    <property type="molecule type" value="Genomic_DNA"/>
</dbReference>
<dbReference type="PANTHER" id="PTHR23346:SF19">
    <property type="entry name" value="PROTEASOME ADAPTER AND SCAFFOLD PROTEIN ECM29"/>
    <property type="match status" value="1"/>
</dbReference>
<reference evidence="3" key="1">
    <citation type="submission" date="2023-07" db="EMBL/GenBank/DDBJ databases">
        <authorList>
            <consortium name="AG Swart"/>
            <person name="Singh M."/>
            <person name="Singh A."/>
            <person name="Seah K."/>
            <person name="Emmerich C."/>
        </authorList>
    </citation>
    <scope>NUCLEOTIDE SEQUENCE</scope>
    <source>
        <strain evidence="3">DP1</strain>
    </source>
</reference>
<dbReference type="GO" id="GO:0036503">
    <property type="term" value="P:ERAD pathway"/>
    <property type="evidence" value="ECO:0007669"/>
    <property type="project" value="TreeGrafter"/>
</dbReference>
<dbReference type="GO" id="GO:0005634">
    <property type="term" value="C:nucleus"/>
    <property type="evidence" value="ECO:0007669"/>
    <property type="project" value="TreeGrafter"/>
</dbReference>
<dbReference type="PANTHER" id="PTHR23346">
    <property type="entry name" value="TRANSLATIONAL ACTIVATOR GCN1-RELATED"/>
    <property type="match status" value="1"/>
</dbReference>
<dbReference type="GO" id="GO:0060090">
    <property type="term" value="F:molecular adaptor activity"/>
    <property type="evidence" value="ECO:0007669"/>
    <property type="project" value="TreeGrafter"/>
</dbReference>
<organism evidence="3 4">
    <name type="scientific">Euplotes crassus</name>
    <dbReference type="NCBI Taxonomy" id="5936"/>
    <lineage>
        <taxon>Eukaryota</taxon>
        <taxon>Sar</taxon>
        <taxon>Alveolata</taxon>
        <taxon>Ciliophora</taxon>
        <taxon>Intramacronucleata</taxon>
        <taxon>Spirotrichea</taxon>
        <taxon>Hypotrichia</taxon>
        <taxon>Euplotida</taxon>
        <taxon>Euplotidae</taxon>
        <taxon>Moneuplotes</taxon>
    </lineage>
</organism>
<dbReference type="InterPro" id="IPR055443">
    <property type="entry name" value="HEAT_ECM29"/>
</dbReference>
<evidence type="ECO:0000259" key="2">
    <source>
        <dbReference type="Pfam" id="PF24492"/>
    </source>
</evidence>
<name>A0AAD1Y0I2_EUPCR</name>
<evidence type="ECO:0000313" key="4">
    <source>
        <dbReference type="Proteomes" id="UP001295684"/>
    </source>
</evidence>
<proteinExistence type="predicted"/>
<protein>
    <recommendedName>
        <fullName evidence="2">Proteasome adapter and scaffold protein ECM29 HEAT-repeat domain-containing protein</fullName>
    </recommendedName>
</protein>
<evidence type="ECO:0000256" key="1">
    <source>
        <dbReference type="ARBA" id="ARBA00022737"/>
    </source>
</evidence>
<dbReference type="Gene3D" id="1.25.10.10">
    <property type="entry name" value="Leucine-rich Repeat Variant"/>
    <property type="match status" value="1"/>
</dbReference>